<name>A0A5C6W417_9BACI</name>
<dbReference type="CDD" id="cd04301">
    <property type="entry name" value="NAT_SF"/>
    <property type="match status" value="1"/>
</dbReference>
<dbReference type="Gene3D" id="3.40.630.30">
    <property type="match status" value="1"/>
</dbReference>
<gene>
    <name evidence="2" type="ORF">FS935_09485</name>
</gene>
<accession>A0A5C6W417</accession>
<dbReference type="Pfam" id="PF00583">
    <property type="entry name" value="Acetyltransf_1"/>
    <property type="match status" value="1"/>
</dbReference>
<dbReference type="InterPro" id="IPR000182">
    <property type="entry name" value="GNAT_dom"/>
</dbReference>
<dbReference type="InterPro" id="IPR053144">
    <property type="entry name" value="Acetyltransferase_Butenolide"/>
</dbReference>
<dbReference type="PANTHER" id="PTHR43233:SF1">
    <property type="entry name" value="FAMILY N-ACETYLTRANSFERASE, PUTATIVE (AFU_ORTHOLOGUE AFUA_6G03350)-RELATED"/>
    <property type="match status" value="1"/>
</dbReference>
<keyword evidence="2" id="KW-0808">Transferase</keyword>
<dbReference type="GO" id="GO:0016747">
    <property type="term" value="F:acyltransferase activity, transferring groups other than amino-acyl groups"/>
    <property type="evidence" value="ECO:0007669"/>
    <property type="project" value="InterPro"/>
</dbReference>
<reference evidence="2 3" key="1">
    <citation type="journal article" date="2005" name="Int. J. Syst. Evol. Microbiol.">
        <title>Bacillus litoralis sp. nov., isolated from a tidal flat of the Yellow Sea in Korea.</title>
        <authorList>
            <person name="Yoon J.H."/>
            <person name="Oh T.K."/>
        </authorList>
    </citation>
    <scope>NUCLEOTIDE SEQUENCE [LARGE SCALE GENOMIC DNA]</scope>
    <source>
        <strain evidence="2 3">SW-211</strain>
    </source>
</reference>
<dbReference type="SUPFAM" id="SSF55729">
    <property type="entry name" value="Acyl-CoA N-acyltransferases (Nat)"/>
    <property type="match status" value="1"/>
</dbReference>
<organism evidence="2 3">
    <name type="scientific">Metabacillus litoralis</name>
    <dbReference type="NCBI Taxonomy" id="152268"/>
    <lineage>
        <taxon>Bacteria</taxon>
        <taxon>Bacillati</taxon>
        <taxon>Bacillota</taxon>
        <taxon>Bacilli</taxon>
        <taxon>Bacillales</taxon>
        <taxon>Bacillaceae</taxon>
        <taxon>Metabacillus</taxon>
    </lineage>
</organism>
<dbReference type="Proteomes" id="UP000321363">
    <property type="component" value="Unassembled WGS sequence"/>
</dbReference>
<evidence type="ECO:0000259" key="1">
    <source>
        <dbReference type="PROSITE" id="PS51186"/>
    </source>
</evidence>
<evidence type="ECO:0000313" key="3">
    <source>
        <dbReference type="Proteomes" id="UP000321363"/>
    </source>
</evidence>
<protein>
    <submittedName>
        <fullName evidence="2">GNAT family N-acetyltransferase</fullName>
    </submittedName>
</protein>
<dbReference type="PANTHER" id="PTHR43233">
    <property type="entry name" value="FAMILY N-ACETYLTRANSFERASE, PUTATIVE (AFU_ORTHOLOGUE AFUA_6G03350)-RELATED"/>
    <property type="match status" value="1"/>
</dbReference>
<comment type="caution">
    <text evidence="2">The sequence shown here is derived from an EMBL/GenBank/DDBJ whole genome shotgun (WGS) entry which is preliminary data.</text>
</comment>
<feature type="domain" description="N-acetyltransferase" evidence="1">
    <location>
        <begin position="2"/>
        <end position="131"/>
    </location>
</feature>
<dbReference type="OrthoDB" id="9775804at2"/>
<sequence>MITYKVNDELDAVELAEVFKLSGITRPVEDLPRLEKMIEHADIIITAREEGKVVGVARAITDYHYCCYLSDLAINREYQGKGIGKKLVALLKEELGEKVALILLASEEAMEYYPKIGFESIDNGFKIGRKS</sequence>
<keyword evidence="3" id="KW-1185">Reference proteome</keyword>
<evidence type="ECO:0000313" key="2">
    <source>
        <dbReference type="EMBL" id="TXC91122.1"/>
    </source>
</evidence>
<dbReference type="InterPro" id="IPR016181">
    <property type="entry name" value="Acyl_CoA_acyltransferase"/>
</dbReference>
<dbReference type="PROSITE" id="PS51186">
    <property type="entry name" value="GNAT"/>
    <property type="match status" value="1"/>
</dbReference>
<dbReference type="RefSeq" id="WP_146947908.1">
    <property type="nucleotide sequence ID" value="NZ_VOQF01000005.1"/>
</dbReference>
<proteinExistence type="predicted"/>
<dbReference type="AlphaFoldDB" id="A0A5C6W417"/>
<dbReference type="EMBL" id="VOQF01000005">
    <property type="protein sequence ID" value="TXC91122.1"/>
    <property type="molecule type" value="Genomic_DNA"/>
</dbReference>